<organism evidence="1 2">
    <name type="scientific">Temnothorax longispinosus</name>
    <dbReference type="NCBI Taxonomy" id="300112"/>
    <lineage>
        <taxon>Eukaryota</taxon>
        <taxon>Metazoa</taxon>
        <taxon>Ecdysozoa</taxon>
        <taxon>Arthropoda</taxon>
        <taxon>Hexapoda</taxon>
        <taxon>Insecta</taxon>
        <taxon>Pterygota</taxon>
        <taxon>Neoptera</taxon>
        <taxon>Endopterygota</taxon>
        <taxon>Hymenoptera</taxon>
        <taxon>Apocrita</taxon>
        <taxon>Aculeata</taxon>
        <taxon>Formicoidea</taxon>
        <taxon>Formicidae</taxon>
        <taxon>Myrmicinae</taxon>
        <taxon>Temnothorax</taxon>
    </lineage>
</organism>
<dbReference type="Proteomes" id="UP000310200">
    <property type="component" value="Unassembled WGS sequence"/>
</dbReference>
<gene>
    <name evidence="1" type="ORF">DBV15_10336</name>
</gene>
<dbReference type="AlphaFoldDB" id="A0A4S2L364"/>
<accession>A0A4S2L364</accession>
<keyword evidence="1" id="KW-0813">Transport</keyword>
<dbReference type="GO" id="GO:0034220">
    <property type="term" value="P:monoatomic ion transmembrane transport"/>
    <property type="evidence" value="ECO:0007669"/>
    <property type="project" value="UniProtKB-KW"/>
</dbReference>
<sequence>MILLQNVNTCEDEYLAESGEAEEDLALLQDMPSLPRLPWKLPCKEFDNGPGDAGDAVNGDFDLTESVLDLKVDRLHGLFIIKSKTFEIYVKYMTQHICKCKKSKNSKIKKI</sequence>
<evidence type="ECO:0000313" key="1">
    <source>
        <dbReference type="EMBL" id="TGZ57215.1"/>
    </source>
</evidence>
<name>A0A4S2L364_9HYME</name>
<reference evidence="1 2" key="1">
    <citation type="journal article" date="2019" name="Philos. Trans. R. Soc. Lond., B, Biol. Sci.">
        <title>Ant behaviour and brain gene expression of defending hosts depend on the ecological success of the intruding social parasite.</title>
        <authorList>
            <person name="Kaur R."/>
            <person name="Stoldt M."/>
            <person name="Jongepier E."/>
            <person name="Feldmeyer B."/>
            <person name="Menzel F."/>
            <person name="Bornberg-Bauer E."/>
            <person name="Foitzik S."/>
        </authorList>
    </citation>
    <scope>NUCLEOTIDE SEQUENCE [LARGE SCALE GENOMIC DNA]</scope>
    <source>
        <tissue evidence="1">Whole body</tissue>
    </source>
</reference>
<evidence type="ECO:0000313" key="2">
    <source>
        <dbReference type="Proteomes" id="UP000310200"/>
    </source>
</evidence>
<comment type="caution">
    <text evidence="1">The sequence shown here is derived from an EMBL/GenBank/DDBJ whole genome shotgun (WGS) entry which is preliminary data.</text>
</comment>
<dbReference type="STRING" id="300112.A0A4S2L364"/>
<keyword evidence="1" id="KW-0406">Ion transport</keyword>
<proteinExistence type="predicted"/>
<dbReference type="EMBL" id="QBLH01000185">
    <property type="protein sequence ID" value="TGZ57215.1"/>
    <property type="molecule type" value="Genomic_DNA"/>
</dbReference>
<keyword evidence="2" id="KW-1185">Reference proteome</keyword>
<protein>
    <submittedName>
        <fullName evidence="1">Potassium channel subfamily T member 1</fullName>
    </submittedName>
</protein>
<keyword evidence="1" id="KW-0407">Ion channel</keyword>